<dbReference type="RefSeq" id="WP_150459147.1">
    <property type="nucleotide sequence ID" value="NZ_VYKK01000022.1"/>
</dbReference>
<evidence type="ECO:0000256" key="1">
    <source>
        <dbReference type="SAM" id="Phobius"/>
    </source>
</evidence>
<organism evidence="3 4">
    <name type="scientific">Paenibacillus spiritus</name>
    <dbReference type="NCBI Taxonomy" id="2496557"/>
    <lineage>
        <taxon>Bacteria</taxon>
        <taxon>Bacillati</taxon>
        <taxon>Bacillota</taxon>
        <taxon>Bacilli</taxon>
        <taxon>Bacillales</taxon>
        <taxon>Paenibacillaceae</taxon>
        <taxon>Paenibacillus</taxon>
    </lineage>
</organism>
<keyword evidence="1" id="KW-1133">Transmembrane helix</keyword>
<accession>A0A5J5FZV5</accession>
<protein>
    <recommendedName>
        <fullName evidence="2">Sporulation membrane protein YtrI C-terminal domain-containing protein</fullName>
    </recommendedName>
</protein>
<dbReference type="Pfam" id="PF26347">
    <property type="entry name" value="YtrI_sporulation"/>
    <property type="match status" value="1"/>
</dbReference>
<evidence type="ECO:0000313" key="4">
    <source>
        <dbReference type="Proteomes" id="UP000367750"/>
    </source>
</evidence>
<evidence type="ECO:0000259" key="2">
    <source>
        <dbReference type="Pfam" id="PF26347"/>
    </source>
</evidence>
<dbReference type="AlphaFoldDB" id="A0A5J5FZV5"/>
<keyword evidence="1" id="KW-0812">Transmembrane</keyword>
<keyword evidence="1" id="KW-0472">Membrane</keyword>
<dbReference type="OrthoDB" id="2655161at2"/>
<evidence type="ECO:0000313" key="3">
    <source>
        <dbReference type="EMBL" id="KAA8999715.1"/>
    </source>
</evidence>
<comment type="caution">
    <text evidence="3">The sequence shown here is derived from an EMBL/GenBank/DDBJ whole genome shotgun (WGS) entry which is preliminary data.</text>
</comment>
<feature type="domain" description="Sporulation membrane protein YtrI C-terminal" evidence="2">
    <location>
        <begin position="73"/>
        <end position="161"/>
    </location>
</feature>
<name>A0A5J5FZV5_9BACL</name>
<sequence length="167" mass="18783">MRIPPFGRFRRFSQLAASCVLGMVLGSVFYNSVFHAGYNALWLDNQDLRVRLSQYEKDIVTLKKYKNSSSVIKEIKIRAEDASARGETSVPDAVTVKDIVSRLGADLAPMRGRSVFDIDTDAKMARLLLGGKVYIVRDKEYAVTIRTMLVMEGVLQIWVEIGPARRP</sequence>
<dbReference type="EMBL" id="VYKK01000022">
    <property type="protein sequence ID" value="KAA8999715.1"/>
    <property type="molecule type" value="Genomic_DNA"/>
</dbReference>
<gene>
    <name evidence="3" type="ORF">F4V43_15415</name>
</gene>
<keyword evidence="4" id="KW-1185">Reference proteome</keyword>
<feature type="transmembrane region" description="Helical" evidence="1">
    <location>
        <begin position="12"/>
        <end position="30"/>
    </location>
</feature>
<dbReference type="Proteomes" id="UP000367750">
    <property type="component" value="Unassembled WGS sequence"/>
</dbReference>
<reference evidence="3 4" key="1">
    <citation type="submission" date="2019-09" db="EMBL/GenBank/DDBJ databases">
        <title>Bacillus ochoae sp. nov., Paenibacillus whitsoniae sp. nov., Paenibacillus spiritus sp. nov. Isolated from the Mars Exploration Rover during spacecraft assembly.</title>
        <authorList>
            <person name="Seuylemezian A."/>
            <person name="Vaishampayan P."/>
        </authorList>
    </citation>
    <scope>NUCLEOTIDE SEQUENCE [LARGE SCALE GENOMIC DNA]</scope>
    <source>
        <strain evidence="3 4">MER_111</strain>
    </source>
</reference>
<proteinExistence type="predicted"/>
<dbReference type="InterPro" id="IPR058620">
    <property type="entry name" value="YtrI_C"/>
</dbReference>